<keyword evidence="4" id="KW-1185">Reference proteome</keyword>
<comment type="caution">
    <text evidence="3">The sequence shown here is derived from an EMBL/GenBank/DDBJ whole genome shotgun (WGS) entry which is preliminary data.</text>
</comment>
<proteinExistence type="predicted"/>
<keyword evidence="2" id="KW-0812">Transmembrane</keyword>
<evidence type="ECO:0000313" key="3">
    <source>
        <dbReference type="EMBL" id="PON32772.1"/>
    </source>
</evidence>
<sequence length="111" mass="11546">MSSPAPDTSPPTNATPLLPPPPPSTPEATSPTLSPPTSLAPPPPATSLIQSPPPPPPGNGLPTGTMVGMIVGIGIGGMSMLVAVGVFFIFYRRYKMKKKMREQGGLEYCYL</sequence>
<keyword evidence="2" id="KW-0472">Membrane</keyword>
<dbReference type="Proteomes" id="UP000237105">
    <property type="component" value="Unassembled WGS sequence"/>
</dbReference>
<dbReference type="EMBL" id="JXTB01000783">
    <property type="protein sequence ID" value="PON32772.1"/>
    <property type="molecule type" value="Genomic_DNA"/>
</dbReference>
<evidence type="ECO:0000313" key="4">
    <source>
        <dbReference type="Proteomes" id="UP000237105"/>
    </source>
</evidence>
<feature type="region of interest" description="Disordered" evidence="1">
    <location>
        <begin position="1"/>
        <end position="65"/>
    </location>
</feature>
<keyword evidence="2" id="KW-1133">Transmembrane helix</keyword>
<accession>A0A2P5A8A0</accession>
<dbReference type="GO" id="GO:0030246">
    <property type="term" value="F:carbohydrate binding"/>
    <property type="evidence" value="ECO:0007669"/>
    <property type="project" value="UniProtKB-KW"/>
</dbReference>
<feature type="compositionally biased region" description="Low complexity" evidence="1">
    <location>
        <begin position="26"/>
        <end position="37"/>
    </location>
</feature>
<evidence type="ECO:0000256" key="2">
    <source>
        <dbReference type="SAM" id="Phobius"/>
    </source>
</evidence>
<gene>
    <name evidence="3" type="ORF">PanWU01x14_358470</name>
</gene>
<feature type="compositionally biased region" description="Pro residues" evidence="1">
    <location>
        <begin position="38"/>
        <end position="59"/>
    </location>
</feature>
<feature type="transmembrane region" description="Helical" evidence="2">
    <location>
        <begin position="66"/>
        <end position="91"/>
    </location>
</feature>
<evidence type="ECO:0000256" key="1">
    <source>
        <dbReference type="SAM" id="MobiDB-lite"/>
    </source>
</evidence>
<dbReference type="AlphaFoldDB" id="A0A2P5A8A0"/>
<reference evidence="4" key="1">
    <citation type="submission" date="2016-06" db="EMBL/GenBank/DDBJ databases">
        <title>Parallel loss of symbiosis genes in relatives of nitrogen-fixing non-legume Parasponia.</title>
        <authorList>
            <person name="Van Velzen R."/>
            <person name="Holmer R."/>
            <person name="Bu F."/>
            <person name="Rutten L."/>
            <person name="Van Zeijl A."/>
            <person name="Liu W."/>
            <person name="Santuari L."/>
            <person name="Cao Q."/>
            <person name="Sharma T."/>
            <person name="Shen D."/>
            <person name="Roswanjaya Y."/>
            <person name="Wardhani T."/>
            <person name="Kalhor M.S."/>
            <person name="Jansen J."/>
            <person name="Van den Hoogen J."/>
            <person name="Gungor B."/>
            <person name="Hartog M."/>
            <person name="Hontelez J."/>
            <person name="Verver J."/>
            <person name="Yang W.-C."/>
            <person name="Schijlen E."/>
            <person name="Repin R."/>
            <person name="Schilthuizen M."/>
            <person name="Schranz E."/>
            <person name="Heidstra R."/>
            <person name="Miyata K."/>
            <person name="Fedorova E."/>
            <person name="Kohlen W."/>
            <person name="Bisseling T."/>
            <person name="Smit S."/>
            <person name="Geurts R."/>
        </authorList>
    </citation>
    <scope>NUCLEOTIDE SEQUENCE [LARGE SCALE GENOMIC DNA]</scope>
    <source>
        <strain evidence="4">cv. WU1-14</strain>
    </source>
</reference>
<organism evidence="3 4">
    <name type="scientific">Parasponia andersonii</name>
    <name type="common">Sponia andersonii</name>
    <dbReference type="NCBI Taxonomy" id="3476"/>
    <lineage>
        <taxon>Eukaryota</taxon>
        <taxon>Viridiplantae</taxon>
        <taxon>Streptophyta</taxon>
        <taxon>Embryophyta</taxon>
        <taxon>Tracheophyta</taxon>
        <taxon>Spermatophyta</taxon>
        <taxon>Magnoliopsida</taxon>
        <taxon>eudicotyledons</taxon>
        <taxon>Gunneridae</taxon>
        <taxon>Pentapetalae</taxon>
        <taxon>rosids</taxon>
        <taxon>fabids</taxon>
        <taxon>Rosales</taxon>
        <taxon>Cannabaceae</taxon>
        <taxon>Parasponia</taxon>
    </lineage>
</organism>
<keyword evidence="3" id="KW-0430">Lectin</keyword>
<name>A0A2P5A8A0_PARAD</name>
<protein>
    <submittedName>
        <fullName evidence="3">Concanavalin A-like lectin/glucanase domain containing protein</fullName>
    </submittedName>
</protein>